<evidence type="ECO:0000313" key="1">
    <source>
        <dbReference type="EMBL" id="VFB03226.1"/>
    </source>
</evidence>
<proteinExistence type="predicted"/>
<name>A0A4U8WCG5_9FLAO</name>
<reference evidence="1 2" key="1">
    <citation type="submission" date="2019-02" db="EMBL/GenBank/DDBJ databases">
        <authorList>
            <consortium name="Pathogen Informatics"/>
        </authorList>
    </citation>
    <scope>NUCLEOTIDE SEQUENCE [LARGE SCALE GENOMIC DNA]</scope>
    <source>
        <strain evidence="1 2">3012STDY6944375</strain>
    </source>
</reference>
<accession>A0A4U8WCG5</accession>
<sequence>MILNPLYLNKLHLTGVWKNGGFSAKLNIRVSSEV</sequence>
<dbReference type="EMBL" id="LR215974">
    <property type="protein sequence ID" value="VFB03226.1"/>
    <property type="molecule type" value="Genomic_DNA"/>
</dbReference>
<organism evidence="1 2">
    <name type="scientific">Chryseobacterium taihuense</name>
    <dbReference type="NCBI Taxonomy" id="1141221"/>
    <lineage>
        <taxon>Bacteria</taxon>
        <taxon>Pseudomonadati</taxon>
        <taxon>Bacteroidota</taxon>
        <taxon>Flavobacteriia</taxon>
        <taxon>Flavobacteriales</taxon>
        <taxon>Weeksellaceae</taxon>
        <taxon>Chryseobacterium group</taxon>
        <taxon>Chryseobacterium</taxon>
    </lineage>
</organism>
<dbReference type="AlphaFoldDB" id="A0A4U8WCG5"/>
<dbReference type="KEGG" id="ctai:NCTC12078_01220"/>
<dbReference type="Proteomes" id="UP000290013">
    <property type="component" value="Chromosome"/>
</dbReference>
<gene>
    <name evidence="1" type="ORF">NCTC12078_01220</name>
</gene>
<evidence type="ECO:0000313" key="2">
    <source>
        <dbReference type="Proteomes" id="UP000290013"/>
    </source>
</evidence>
<protein>
    <submittedName>
        <fullName evidence="1">Uncharacterized protein</fullName>
    </submittedName>
</protein>